<dbReference type="Proteomes" id="UP000272942">
    <property type="component" value="Unassembled WGS sequence"/>
</dbReference>
<dbReference type="EMBL" id="UZAN01054493">
    <property type="protein sequence ID" value="VDP90450.1"/>
    <property type="molecule type" value="Genomic_DNA"/>
</dbReference>
<protein>
    <submittedName>
        <fullName evidence="1">Uncharacterized protein</fullName>
    </submittedName>
</protein>
<evidence type="ECO:0000313" key="1">
    <source>
        <dbReference type="EMBL" id="VDP90450.1"/>
    </source>
</evidence>
<gene>
    <name evidence="1" type="ORF">ECPE_LOCUS13178</name>
</gene>
<keyword evidence="2" id="KW-1185">Reference proteome</keyword>
<reference evidence="1 2" key="1">
    <citation type="submission" date="2018-11" db="EMBL/GenBank/DDBJ databases">
        <authorList>
            <consortium name="Pathogen Informatics"/>
        </authorList>
    </citation>
    <scope>NUCLEOTIDE SEQUENCE [LARGE SCALE GENOMIC DNA]</scope>
    <source>
        <strain evidence="1 2">Egypt</strain>
    </source>
</reference>
<organism evidence="1 2">
    <name type="scientific">Echinostoma caproni</name>
    <dbReference type="NCBI Taxonomy" id="27848"/>
    <lineage>
        <taxon>Eukaryota</taxon>
        <taxon>Metazoa</taxon>
        <taxon>Spiralia</taxon>
        <taxon>Lophotrochozoa</taxon>
        <taxon>Platyhelminthes</taxon>
        <taxon>Trematoda</taxon>
        <taxon>Digenea</taxon>
        <taxon>Plagiorchiida</taxon>
        <taxon>Echinostomata</taxon>
        <taxon>Echinostomatoidea</taxon>
        <taxon>Echinostomatidae</taxon>
        <taxon>Echinostoma</taxon>
    </lineage>
</organism>
<sequence>MYGMDEANRLSERINQLMKQPGRIDRKLKAAIDHYEKRIHQLKSIALLEDDCSLAEVYRAALDLADRTSRFLSSIDSVEKRFNELSTPICDIYRHVKPYINECEQAKTELHLSQLKDYIAYYEYGSHLICPLKYSRRSNIDAACLLDDDEVLVASIRDYLQFVYREAQSNEQKFELLLEDMSFPIVPSGYLEKSDSQTWEDEQLLGFTNAFKLLAAIETSYPLISDLTATS</sequence>
<evidence type="ECO:0000313" key="2">
    <source>
        <dbReference type="Proteomes" id="UP000272942"/>
    </source>
</evidence>
<name>A0A3P8HI36_9TREM</name>
<proteinExistence type="predicted"/>
<dbReference type="AlphaFoldDB" id="A0A3P8HI36"/>
<accession>A0A3P8HI36</accession>
<dbReference type="OrthoDB" id="2189254at2759"/>